<sequence length="95" mass="10883">VDERILGYFYAAPYVHFEPDLCWILVREAVPVGYILGTSDSNAFAEWADTNWWGPLRLNYPGAGENDTWTQQMIGLMHQGYQVPHGIEDYSAHLH</sequence>
<feature type="non-terminal residue" evidence="1">
    <location>
        <position position="1"/>
    </location>
</feature>
<dbReference type="EMBL" id="UINC01141283">
    <property type="protein sequence ID" value="SVD28931.1"/>
    <property type="molecule type" value="Genomic_DNA"/>
</dbReference>
<evidence type="ECO:0000313" key="1">
    <source>
        <dbReference type="EMBL" id="SVD28931.1"/>
    </source>
</evidence>
<organism evidence="1">
    <name type="scientific">marine metagenome</name>
    <dbReference type="NCBI Taxonomy" id="408172"/>
    <lineage>
        <taxon>unclassified sequences</taxon>
        <taxon>metagenomes</taxon>
        <taxon>ecological metagenomes</taxon>
    </lineage>
</organism>
<proteinExistence type="predicted"/>
<name>A0A382U576_9ZZZZ</name>
<dbReference type="AlphaFoldDB" id="A0A382U576"/>
<gene>
    <name evidence="1" type="ORF">METZ01_LOCUS381785</name>
</gene>
<dbReference type="Gene3D" id="3.40.630.30">
    <property type="match status" value="1"/>
</dbReference>
<reference evidence="1" key="1">
    <citation type="submission" date="2018-05" db="EMBL/GenBank/DDBJ databases">
        <authorList>
            <person name="Lanie J.A."/>
            <person name="Ng W.-L."/>
            <person name="Kazmierczak K.M."/>
            <person name="Andrzejewski T.M."/>
            <person name="Davidsen T.M."/>
            <person name="Wayne K.J."/>
            <person name="Tettelin H."/>
            <person name="Glass J.I."/>
            <person name="Rusch D."/>
            <person name="Podicherti R."/>
            <person name="Tsui H.-C.T."/>
            <person name="Winkler M.E."/>
        </authorList>
    </citation>
    <scope>NUCLEOTIDE SEQUENCE</scope>
</reference>
<protein>
    <submittedName>
        <fullName evidence="1">Uncharacterized protein</fullName>
    </submittedName>
</protein>
<feature type="non-terminal residue" evidence="1">
    <location>
        <position position="95"/>
    </location>
</feature>
<accession>A0A382U576</accession>